<dbReference type="PATRIC" id="fig|40335.7.peg.617"/>
<evidence type="ECO:0000259" key="3">
    <source>
        <dbReference type="Pfam" id="PF00586"/>
    </source>
</evidence>
<evidence type="ECO:0000259" key="4">
    <source>
        <dbReference type="Pfam" id="PF02769"/>
    </source>
</evidence>
<evidence type="ECO:0000256" key="2">
    <source>
        <dbReference type="HAMAP-Rule" id="MF_02128"/>
    </source>
</evidence>
<feature type="binding site" evidence="2">
    <location>
        <position position="264"/>
    </location>
    <ligand>
        <name>substrate</name>
    </ligand>
</feature>
<feature type="binding site" evidence="2">
    <location>
        <position position="320"/>
    </location>
    <ligand>
        <name>substrate</name>
    </ligand>
</feature>
<feature type="binding site" evidence="2">
    <location>
        <position position="58"/>
    </location>
    <ligand>
        <name>substrate</name>
    </ligand>
</feature>
<feature type="binding site" evidence="2">
    <location>
        <position position="51"/>
    </location>
    <ligand>
        <name>Mg(2+)</name>
        <dbReference type="ChEBI" id="CHEBI:18420"/>
        <label>1</label>
    </ligand>
</feature>
<protein>
    <recommendedName>
        <fullName evidence="2">Thiamine-monophosphate kinase</fullName>
        <shortName evidence="2">TMP kinase</shortName>
        <shortName evidence="2">Thiamine-phosphate kinase</shortName>
        <ecNumber evidence="2">2.7.4.16</ecNumber>
    </recommendedName>
</protein>
<proteinExistence type="inferred from homology"/>
<dbReference type="EC" id="2.7.4.16" evidence="2"/>
<dbReference type="GO" id="GO:0005524">
    <property type="term" value="F:ATP binding"/>
    <property type="evidence" value="ECO:0007669"/>
    <property type="project" value="UniProtKB-UniRule"/>
</dbReference>
<dbReference type="PANTHER" id="PTHR30270:SF0">
    <property type="entry name" value="THIAMINE-MONOPHOSPHATE KINASE"/>
    <property type="match status" value="1"/>
</dbReference>
<comment type="pathway">
    <text evidence="2">Cofactor biosynthesis; thiamine diphosphate biosynthesis; thiamine diphosphate from thiamine phosphate: step 1/1.</text>
</comment>
<dbReference type="PANTHER" id="PTHR30270">
    <property type="entry name" value="THIAMINE-MONOPHOSPHATE KINASE"/>
    <property type="match status" value="1"/>
</dbReference>
<feature type="binding site" evidence="2">
    <location>
        <position position="216"/>
    </location>
    <ligand>
        <name>ATP</name>
        <dbReference type="ChEBI" id="CHEBI:30616"/>
    </ligand>
</feature>
<dbReference type="Pfam" id="PF02769">
    <property type="entry name" value="AIRS_C"/>
    <property type="match status" value="1"/>
</dbReference>
<dbReference type="InterPro" id="IPR036921">
    <property type="entry name" value="PurM-like_N_sf"/>
</dbReference>
<dbReference type="InterPro" id="IPR016188">
    <property type="entry name" value="PurM-like_N"/>
</dbReference>
<dbReference type="Pfam" id="PF00586">
    <property type="entry name" value="AIRS"/>
    <property type="match status" value="1"/>
</dbReference>
<dbReference type="NCBIfam" id="TIGR01379">
    <property type="entry name" value="thiL"/>
    <property type="match status" value="1"/>
</dbReference>
<sequence length="323" mass="35330">MKSVIAMNEFSLIEHFFKPLDCKRDEVLLGIGDDAACVCVSQGMNLLVSTDTLVSGVHFLPQWNAYDIACKSVMVNVSDMAAMAADPCWVILSLTLPELNQQWLTLFTQGLKDSLSQFNMTLIGGDTTQGPLSITLTVFGTTPKDKAIPRSGAKPGDIIVVSGELGAAALAIKFLENQQIPQEDRSELMNKLLHPKPRIDLVDFLRRYATAAIDISDGLSADLNHICVASNVGACLNKEAIPVHTMLYKYWSDNAVDLALTGGDDYELCFTVPEHRLASLMNDCKKAHLYCYPIGVIEATPGLRMKDANNHCHVLKPAGYSHF</sequence>
<name>A0A0W0ZU83_9GAMM</name>
<comment type="miscellaneous">
    <text evidence="2">Reaction mechanism of ThiL seems to utilize a direct, inline transfer of the gamma-phosphate of ATP to TMP rather than a phosphorylated enzyme intermediate.</text>
</comment>
<keyword evidence="2 5" id="KW-0808">Transferase</keyword>
<dbReference type="InterPro" id="IPR036676">
    <property type="entry name" value="PurM-like_C_sf"/>
</dbReference>
<feature type="binding site" evidence="2">
    <location>
        <position position="150"/>
    </location>
    <ligand>
        <name>ATP</name>
        <dbReference type="ChEBI" id="CHEBI:30616"/>
    </ligand>
</feature>
<accession>A0A0W0ZU83</accession>
<feature type="binding site" evidence="2">
    <location>
        <position position="49"/>
    </location>
    <ligand>
        <name>Mg(2+)</name>
        <dbReference type="ChEBI" id="CHEBI:18420"/>
        <label>4</label>
    </ligand>
</feature>
<keyword evidence="1 2" id="KW-0784">Thiamine biosynthesis</keyword>
<feature type="binding site" evidence="2">
    <location>
        <position position="51"/>
    </location>
    <ligand>
        <name>Mg(2+)</name>
        <dbReference type="ChEBI" id="CHEBI:18420"/>
        <label>2</label>
    </ligand>
</feature>
<feature type="binding site" evidence="2">
    <location>
        <position position="126"/>
    </location>
    <ligand>
        <name>Mg(2+)</name>
        <dbReference type="ChEBI" id="CHEBI:18420"/>
        <label>1</label>
    </ligand>
</feature>
<dbReference type="Proteomes" id="UP000054693">
    <property type="component" value="Unassembled WGS sequence"/>
</dbReference>
<dbReference type="GO" id="GO:0009229">
    <property type="term" value="P:thiamine diphosphate biosynthetic process"/>
    <property type="evidence" value="ECO:0007669"/>
    <property type="project" value="UniProtKB-UniRule"/>
</dbReference>
<keyword evidence="2" id="KW-0479">Metal-binding</keyword>
<reference evidence="5 6" key="1">
    <citation type="submission" date="2015-11" db="EMBL/GenBank/DDBJ databases">
        <title>Genomic analysis of 38 Legionella species identifies large and diverse effector repertoires.</title>
        <authorList>
            <person name="Burstein D."/>
            <person name="Amaro F."/>
            <person name="Zusman T."/>
            <person name="Lifshitz Z."/>
            <person name="Cohen O."/>
            <person name="Gilbert J.A."/>
            <person name="Pupko T."/>
            <person name="Shuman H.A."/>
            <person name="Segal G."/>
        </authorList>
    </citation>
    <scope>NUCLEOTIDE SEQUENCE [LARGE SCALE GENOMIC DNA]</scope>
    <source>
        <strain evidence="5 6">ATCC 49180</strain>
    </source>
</reference>
<feature type="domain" description="PurM-like N-terminal" evidence="3">
    <location>
        <begin position="32"/>
        <end position="141"/>
    </location>
</feature>
<organism evidence="5 6">
    <name type="scientific">Legionella tucsonensis</name>
    <dbReference type="NCBI Taxonomy" id="40335"/>
    <lineage>
        <taxon>Bacteria</taxon>
        <taxon>Pseudomonadati</taxon>
        <taxon>Pseudomonadota</taxon>
        <taxon>Gammaproteobacteria</taxon>
        <taxon>Legionellales</taxon>
        <taxon>Legionellaceae</taxon>
        <taxon>Legionella</taxon>
    </lineage>
</organism>
<comment type="similarity">
    <text evidence="2">Belongs to the thiamine-monophosphate kinase family.</text>
</comment>
<feature type="binding site" evidence="2">
    <location>
        <position position="34"/>
    </location>
    <ligand>
        <name>Mg(2+)</name>
        <dbReference type="ChEBI" id="CHEBI:18420"/>
        <label>3</label>
    </ligand>
</feature>
<feature type="binding site" evidence="2">
    <location>
        <begin position="125"/>
        <end position="126"/>
    </location>
    <ligand>
        <name>ATP</name>
        <dbReference type="ChEBI" id="CHEBI:30616"/>
    </ligand>
</feature>
<comment type="function">
    <text evidence="2">Catalyzes the ATP-dependent phosphorylation of thiamine-monophosphate (TMP) to form thiamine-pyrophosphate (TPP), the active form of vitamin B1.</text>
</comment>
<gene>
    <name evidence="2 5" type="primary">thiL</name>
    <name evidence="5" type="ORF">Ltuc_0594</name>
</gene>
<keyword evidence="6" id="KW-1185">Reference proteome</keyword>
<keyword evidence="2 5" id="KW-0418">Kinase</keyword>
<dbReference type="STRING" id="40335.Ltuc_0594"/>
<feature type="domain" description="PurM-like C-terminal" evidence="4">
    <location>
        <begin position="154"/>
        <end position="305"/>
    </location>
</feature>
<dbReference type="SUPFAM" id="SSF55326">
    <property type="entry name" value="PurM N-terminal domain-like"/>
    <property type="match status" value="1"/>
</dbReference>
<feature type="binding site" evidence="2">
    <location>
        <position position="79"/>
    </location>
    <ligand>
        <name>Mg(2+)</name>
        <dbReference type="ChEBI" id="CHEBI:18420"/>
        <label>4</label>
    </ligand>
</feature>
<dbReference type="PIRSF" id="PIRSF005303">
    <property type="entry name" value="Thiam_monoph_kin"/>
    <property type="match status" value="1"/>
</dbReference>
<dbReference type="HAMAP" id="MF_02128">
    <property type="entry name" value="TMP_kinase"/>
    <property type="match status" value="1"/>
</dbReference>
<keyword evidence="2" id="KW-0547">Nucleotide-binding</keyword>
<comment type="catalytic activity">
    <reaction evidence="2">
        <text>thiamine phosphate + ATP = thiamine diphosphate + ADP</text>
        <dbReference type="Rhea" id="RHEA:15913"/>
        <dbReference type="ChEBI" id="CHEBI:30616"/>
        <dbReference type="ChEBI" id="CHEBI:37575"/>
        <dbReference type="ChEBI" id="CHEBI:58937"/>
        <dbReference type="ChEBI" id="CHEBI:456216"/>
        <dbReference type="EC" id="2.7.4.16"/>
    </reaction>
</comment>
<dbReference type="Gene3D" id="3.30.1330.10">
    <property type="entry name" value="PurM-like, N-terminal domain"/>
    <property type="match status" value="1"/>
</dbReference>
<dbReference type="GO" id="GO:0009228">
    <property type="term" value="P:thiamine biosynthetic process"/>
    <property type="evidence" value="ECO:0007669"/>
    <property type="project" value="UniProtKB-KW"/>
</dbReference>
<dbReference type="GO" id="GO:0000287">
    <property type="term" value="F:magnesium ion binding"/>
    <property type="evidence" value="ECO:0007669"/>
    <property type="project" value="UniProtKB-UniRule"/>
</dbReference>
<keyword evidence="2" id="KW-0460">Magnesium</keyword>
<dbReference type="CDD" id="cd02194">
    <property type="entry name" value="ThiL"/>
    <property type="match status" value="1"/>
</dbReference>
<comment type="caution">
    <text evidence="5">The sequence shown here is derived from an EMBL/GenBank/DDBJ whole genome shotgun (WGS) entry which is preliminary data.</text>
</comment>
<comment type="caution">
    <text evidence="2">Lacks conserved residue(s) required for the propagation of feature annotation.</text>
</comment>
<dbReference type="EMBL" id="LNZA01000001">
    <property type="protein sequence ID" value="KTD72747.1"/>
    <property type="molecule type" value="Genomic_DNA"/>
</dbReference>
<dbReference type="Gene3D" id="3.90.650.10">
    <property type="entry name" value="PurM-like C-terminal domain"/>
    <property type="match status" value="1"/>
</dbReference>
<feature type="binding site" evidence="2">
    <location>
        <position position="50"/>
    </location>
    <ligand>
        <name>Mg(2+)</name>
        <dbReference type="ChEBI" id="CHEBI:18420"/>
        <label>1</label>
    </ligand>
</feature>
<dbReference type="AlphaFoldDB" id="A0A0W0ZU83"/>
<feature type="binding site" evidence="2">
    <location>
        <position position="79"/>
    </location>
    <ligand>
        <name>Mg(2+)</name>
        <dbReference type="ChEBI" id="CHEBI:18420"/>
        <label>2</label>
    </ligand>
</feature>
<dbReference type="SUPFAM" id="SSF56042">
    <property type="entry name" value="PurM C-terminal domain-like"/>
    <property type="match status" value="1"/>
</dbReference>
<evidence type="ECO:0000313" key="5">
    <source>
        <dbReference type="EMBL" id="KTD72747.1"/>
    </source>
</evidence>
<dbReference type="GO" id="GO:0009030">
    <property type="term" value="F:thiamine-phosphate kinase activity"/>
    <property type="evidence" value="ECO:0007669"/>
    <property type="project" value="UniProtKB-UniRule"/>
</dbReference>
<evidence type="ECO:0000256" key="1">
    <source>
        <dbReference type="ARBA" id="ARBA00022977"/>
    </source>
</evidence>
<feature type="binding site" evidence="2">
    <location>
        <position position="217"/>
    </location>
    <ligand>
        <name>Mg(2+)</name>
        <dbReference type="ChEBI" id="CHEBI:18420"/>
        <label>5</label>
    </ligand>
</feature>
<keyword evidence="2" id="KW-0067">ATP-binding</keyword>
<evidence type="ECO:0000313" key="6">
    <source>
        <dbReference type="Proteomes" id="UP000054693"/>
    </source>
</evidence>
<dbReference type="UniPathway" id="UPA00060">
    <property type="reaction ID" value="UER00142"/>
</dbReference>
<feature type="binding site" evidence="2">
    <location>
        <position position="34"/>
    </location>
    <ligand>
        <name>Mg(2+)</name>
        <dbReference type="ChEBI" id="CHEBI:18420"/>
        <label>4</label>
    </ligand>
</feature>
<dbReference type="InterPro" id="IPR010918">
    <property type="entry name" value="PurM-like_C_dom"/>
</dbReference>
<dbReference type="InterPro" id="IPR006283">
    <property type="entry name" value="ThiL-like"/>
</dbReference>
<feature type="binding site" evidence="2">
    <location>
        <position position="214"/>
    </location>
    <ligand>
        <name>Mg(2+)</name>
        <dbReference type="ChEBI" id="CHEBI:18420"/>
        <label>3</label>
    </ligand>
</feature>
<feature type="binding site" evidence="2">
    <location>
        <position position="79"/>
    </location>
    <ligand>
        <name>Mg(2+)</name>
        <dbReference type="ChEBI" id="CHEBI:18420"/>
        <label>3</label>
    </ligand>
</feature>